<evidence type="ECO:0000256" key="3">
    <source>
        <dbReference type="SAM" id="Phobius"/>
    </source>
</evidence>
<evidence type="ECO:0000256" key="1">
    <source>
        <dbReference type="SAM" id="Coils"/>
    </source>
</evidence>
<keyword evidence="3" id="KW-1133">Transmembrane helix</keyword>
<evidence type="ECO:0000313" key="5">
    <source>
        <dbReference type="Proteomes" id="UP000825369"/>
    </source>
</evidence>
<dbReference type="EMBL" id="CP066882">
    <property type="protein sequence ID" value="QYC31189.1"/>
    <property type="molecule type" value="Genomic_DNA"/>
</dbReference>
<dbReference type="RefSeq" id="WP_219475198.1">
    <property type="nucleotide sequence ID" value="NZ_CP066882.1"/>
</dbReference>
<reference evidence="4 5" key="1">
    <citation type="journal article" date="2021" name="Mol. Plant">
        <title>Genomic insights into the fast growth of paulownias and the formation of Paulownia witches' broom.</title>
        <authorList>
            <person name="Cao Y."/>
            <person name="Sun G."/>
            <person name="Zhai X."/>
            <person name="Xu P."/>
            <person name="Ma L."/>
            <person name="Deng M."/>
            <person name="Zhao Z."/>
            <person name="Yang H."/>
            <person name="Dong Y."/>
            <person name="Shang Z."/>
            <person name="Lv Y."/>
            <person name="Yan L."/>
            <person name="Liu H."/>
            <person name="Cao X."/>
            <person name="Li B."/>
            <person name="Wang Z."/>
            <person name="Zhao X."/>
            <person name="Yu H."/>
            <person name="Wang F."/>
            <person name="Ma W."/>
            <person name="Huang J."/>
            <person name="Fan G."/>
        </authorList>
    </citation>
    <scope>NUCLEOTIDE SEQUENCE [LARGE SCALE GENOMIC DNA]</scope>
    <source>
        <strain evidence="4 5">Zhengzhou</strain>
    </source>
</reference>
<keyword evidence="3" id="KW-0812">Transmembrane</keyword>
<dbReference type="Proteomes" id="UP000825369">
    <property type="component" value="Chromosome"/>
</dbReference>
<proteinExistence type="predicted"/>
<protein>
    <submittedName>
        <fullName evidence="4">Uncharacterized protein</fullName>
    </submittedName>
</protein>
<feature type="coiled-coil region" evidence="1">
    <location>
        <begin position="234"/>
        <end position="283"/>
    </location>
</feature>
<organism evidence="4 5">
    <name type="scientific">Paulownia witches'-broom phytoplasma</name>
    <dbReference type="NCBI Taxonomy" id="39647"/>
    <lineage>
        <taxon>Bacteria</taxon>
        <taxon>Bacillati</taxon>
        <taxon>Mycoplasmatota</taxon>
        <taxon>Mollicutes</taxon>
        <taxon>Acholeplasmatales</taxon>
        <taxon>Acholeplasmataceae</taxon>
        <taxon>Candidatus Phytoplasma</taxon>
        <taxon>16SrI (Aster yellows group)</taxon>
    </lineage>
</organism>
<evidence type="ECO:0000256" key="2">
    <source>
        <dbReference type="SAM" id="MobiDB-lite"/>
    </source>
</evidence>
<feature type="transmembrane region" description="Helical" evidence="3">
    <location>
        <begin position="162"/>
        <end position="188"/>
    </location>
</feature>
<name>A0ABX8TPC9_9MOLU</name>
<keyword evidence="3" id="KW-0472">Membrane</keyword>
<evidence type="ECO:0000313" key="4">
    <source>
        <dbReference type="EMBL" id="QYC31189.1"/>
    </source>
</evidence>
<accession>A0ABX8TPC9</accession>
<keyword evidence="1" id="KW-0175">Coiled coil</keyword>
<gene>
    <name evidence="4" type="ORF">HGD80_01040</name>
</gene>
<feature type="region of interest" description="Disordered" evidence="2">
    <location>
        <begin position="1"/>
        <end position="20"/>
    </location>
</feature>
<keyword evidence="5" id="KW-1185">Reference proteome</keyword>
<sequence>MAKKIIKSKKPKKQSKLQKNVVKKNKITKPSKTIIKKTINQPTPKITSSQKVIISKPKIKKNLIKKINKNLTNPKLEIFVKEKQEHWFKRILNSIRNTIFVILPFILIAVALWFIIINFFPEAAAKIDPVIKGAWENAKNLANWLNEKGTNFLKWLGCLPKVASLIFSGIIITIGLILGLACFGIPVIGPFIGSTILIATAIYTGIIGGDNQTTPKEDSPPKPLVEVYDLDAIKKEQEEKLKQELKEYATELQKQGKSSEEIEKQTKNKKEELLQDLQKKKKQQIN</sequence>
<feature type="transmembrane region" description="Helical" evidence="3">
    <location>
        <begin position="99"/>
        <end position="120"/>
    </location>
</feature>